<dbReference type="PROSITE" id="PS50097">
    <property type="entry name" value="BTB"/>
    <property type="match status" value="1"/>
</dbReference>
<evidence type="ECO:0000256" key="6">
    <source>
        <dbReference type="ARBA" id="ARBA00023163"/>
    </source>
</evidence>
<sequence length="482" mass="54073">MNNKNRKITKYVINWQTHPQNLLKSFCSLMEHQSLVDVVICCGNNTIQAHKFVLAANSPLFRMEFEKNAAIEQVVISGCEFSILKSVVEIMYCGQTLINEENMKFLIAIVKLFEMKPLENLFSDNTNSIEEICLPKPQFLTKKPKYPAFNYQNPILQTNVATTQQPSAMVATQSVKPHTLQKESPNNVLNPLSLNLNKSDPITQSLKLYARGKRALKQQAEQACVKEAQASKLALANLQQAIASNPQANNFIIEDTCTETTVENFIPSAEAESLVKVLNSNDNSMFLPISIAPKQSQATQDNQQMQSLNSNKLKYILDAGTPTNIEIMYKDAEGNYMPVNAEVFKNLSNKDGLQFQVVDENGHTSEFQEFETIHKIEKLISDIGQNSTSINTNDNVQIIAGEKQIEENICSIVTKDGESISVPNLIHDQNVIVQSKNDSDADIKFIPDMFFTNLSSDVENDSKLVSNEDIFLENRKTTFFNV</sequence>
<dbReference type="GO" id="GO:0048813">
    <property type="term" value="P:dendrite morphogenesis"/>
    <property type="evidence" value="ECO:0007669"/>
    <property type="project" value="UniProtKB-ARBA"/>
</dbReference>
<comment type="subcellular location">
    <subcellularLocation>
        <location evidence="1">Nucleus</location>
    </subcellularLocation>
</comment>
<dbReference type="Pfam" id="PF00651">
    <property type="entry name" value="BTB"/>
    <property type="match status" value="1"/>
</dbReference>
<keyword evidence="6" id="KW-0804">Transcription</keyword>
<dbReference type="InterPro" id="IPR051095">
    <property type="entry name" value="Dros_DevTransReg"/>
</dbReference>
<evidence type="ECO:0000256" key="5">
    <source>
        <dbReference type="ARBA" id="ARBA00023015"/>
    </source>
</evidence>
<protein>
    <recommendedName>
        <fullName evidence="9">BTB domain-containing protein</fullName>
    </recommendedName>
</protein>
<evidence type="ECO:0000256" key="1">
    <source>
        <dbReference type="ARBA" id="ARBA00004123"/>
    </source>
</evidence>
<keyword evidence="5" id="KW-0805">Transcription regulation</keyword>
<dbReference type="GO" id="GO:0007526">
    <property type="term" value="P:larval somatic muscle development"/>
    <property type="evidence" value="ECO:0007669"/>
    <property type="project" value="UniProtKB-ARBA"/>
</dbReference>
<evidence type="ECO:0000313" key="10">
    <source>
        <dbReference type="EMBL" id="KAL1491872.1"/>
    </source>
</evidence>
<evidence type="ECO:0000259" key="9">
    <source>
        <dbReference type="PROSITE" id="PS50097"/>
    </source>
</evidence>
<keyword evidence="4" id="KW-0524">Neurogenesis</keyword>
<dbReference type="GO" id="GO:0006355">
    <property type="term" value="P:regulation of DNA-templated transcription"/>
    <property type="evidence" value="ECO:0007669"/>
    <property type="project" value="UniProtKB-ARBA"/>
</dbReference>
<keyword evidence="11" id="KW-1185">Reference proteome</keyword>
<dbReference type="SMART" id="SM00225">
    <property type="entry name" value="BTB"/>
    <property type="match status" value="1"/>
</dbReference>
<dbReference type="GO" id="GO:0045467">
    <property type="term" value="P:R7 cell development"/>
    <property type="evidence" value="ECO:0007669"/>
    <property type="project" value="UniProtKB-ARBA"/>
</dbReference>
<organism evidence="10 11">
    <name type="scientific">Hypothenemus hampei</name>
    <name type="common">Coffee berry borer</name>
    <dbReference type="NCBI Taxonomy" id="57062"/>
    <lineage>
        <taxon>Eukaryota</taxon>
        <taxon>Metazoa</taxon>
        <taxon>Ecdysozoa</taxon>
        <taxon>Arthropoda</taxon>
        <taxon>Hexapoda</taxon>
        <taxon>Insecta</taxon>
        <taxon>Pterygota</taxon>
        <taxon>Neoptera</taxon>
        <taxon>Endopterygota</taxon>
        <taxon>Coleoptera</taxon>
        <taxon>Polyphaga</taxon>
        <taxon>Cucujiformia</taxon>
        <taxon>Curculionidae</taxon>
        <taxon>Scolytinae</taxon>
        <taxon>Hypothenemus</taxon>
    </lineage>
</organism>
<dbReference type="GO" id="GO:0008406">
    <property type="term" value="P:gonad development"/>
    <property type="evidence" value="ECO:0007669"/>
    <property type="project" value="UniProtKB-ARBA"/>
</dbReference>
<dbReference type="GO" id="GO:0035167">
    <property type="term" value="P:larval lymph gland hemopoiesis"/>
    <property type="evidence" value="ECO:0007669"/>
    <property type="project" value="UniProtKB-ARBA"/>
</dbReference>
<dbReference type="GO" id="GO:0005634">
    <property type="term" value="C:nucleus"/>
    <property type="evidence" value="ECO:0007669"/>
    <property type="project" value="UniProtKB-SubCell"/>
</dbReference>
<dbReference type="GO" id="GO:0007464">
    <property type="term" value="P:R3/R4 cell fate commitment"/>
    <property type="evidence" value="ECO:0007669"/>
    <property type="project" value="UniProtKB-ARBA"/>
</dbReference>
<comment type="caution">
    <text evidence="10">The sequence shown here is derived from an EMBL/GenBank/DDBJ whole genome shotgun (WGS) entry which is preliminary data.</text>
</comment>
<keyword evidence="7" id="KW-0539">Nucleus</keyword>
<proteinExistence type="predicted"/>
<keyword evidence="3" id="KW-0221">Differentiation</keyword>
<evidence type="ECO:0000256" key="3">
    <source>
        <dbReference type="ARBA" id="ARBA00022782"/>
    </source>
</evidence>
<dbReference type="AlphaFoldDB" id="A0ABD1EB77"/>
<dbReference type="Proteomes" id="UP001566132">
    <property type="component" value="Unassembled WGS sequence"/>
</dbReference>
<dbReference type="GO" id="GO:0016199">
    <property type="term" value="P:axon midline choice point recognition"/>
    <property type="evidence" value="ECO:0007669"/>
    <property type="project" value="UniProtKB-ARBA"/>
</dbReference>
<dbReference type="PANTHER" id="PTHR23110:SF111">
    <property type="entry name" value="LONGITUDINALS LACKING PROTEIN, ISOFORMS F_I_K_T"/>
    <property type="match status" value="1"/>
</dbReference>
<evidence type="ECO:0000313" key="11">
    <source>
        <dbReference type="Proteomes" id="UP001566132"/>
    </source>
</evidence>
<evidence type="ECO:0000256" key="2">
    <source>
        <dbReference type="ARBA" id="ARBA00022473"/>
    </source>
</evidence>
<comment type="function">
    <text evidence="8">Putative transcription factor required for axon growth and guidance in the central and peripheral nervous systems. Repels CNS axons away from the midline by promoting the expression of the midline repellent sli and its receptor robo.</text>
</comment>
<evidence type="ECO:0000256" key="7">
    <source>
        <dbReference type="ARBA" id="ARBA00023242"/>
    </source>
</evidence>
<dbReference type="GO" id="GO:0045476">
    <property type="term" value="P:nurse cell apoptotic process"/>
    <property type="evidence" value="ECO:0007669"/>
    <property type="project" value="UniProtKB-ARBA"/>
</dbReference>
<dbReference type="InterPro" id="IPR011333">
    <property type="entry name" value="SKP1/BTB/POZ_sf"/>
</dbReference>
<reference evidence="10 11" key="1">
    <citation type="submission" date="2024-05" db="EMBL/GenBank/DDBJ databases">
        <title>Genetic variation in Jamaican populations of the coffee berry borer (Hypothenemus hampei).</title>
        <authorList>
            <person name="Errbii M."/>
            <person name="Myrie A."/>
        </authorList>
    </citation>
    <scope>NUCLEOTIDE SEQUENCE [LARGE SCALE GENOMIC DNA]</scope>
    <source>
        <strain evidence="10">JA-Hopewell-2020-01-JO</strain>
        <tissue evidence="10">Whole body</tissue>
    </source>
</reference>
<dbReference type="PANTHER" id="PTHR23110">
    <property type="entry name" value="BTB DOMAIN TRANSCRIPTION FACTOR"/>
    <property type="match status" value="1"/>
</dbReference>
<dbReference type="Gene3D" id="3.30.710.10">
    <property type="entry name" value="Potassium Channel Kv1.1, Chain A"/>
    <property type="match status" value="1"/>
</dbReference>
<accession>A0ABD1EB77</accession>
<feature type="domain" description="BTB" evidence="9">
    <location>
        <begin position="36"/>
        <end position="100"/>
    </location>
</feature>
<evidence type="ECO:0000256" key="8">
    <source>
        <dbReference type="ARBA" id="ARBA00037382"/>
    </source>
</evidence>
<dbReference type="EMBL" id="JBDJPC010000009">
    <property type="protein sequence ID" value="KAL1491872.1"/>
    <property type="molecule type" value="Genomic_DNA"/>
</dbReference>
<dbReference type="SUPFAM" id="SSF54695">
    <property type="entry name" value="POZ domain"/>
    <property type="match status" value="1"/>
</dbReference>
<keyword evidence="2" id="KW-0217">Developmental protein</keyword>
<name>A0ABD1EB77_HYPHA</name>
<dbReference type="InterPro" id="IPR000210">
    <property type="entry name" value="BTB/POZ_dom"/>
</dbReference>
<evidence type="ECO:0000256" key="4">
    <source>
        <dbReference type="ARBA" id="ARBA00022902"/>
    </source>
</evidence>
<gene>
    <name evidence="10" type="ORF">ABEB36_012401</name>
</gene>